<accession>A0A410WY70</accession>
<dbReference type="PANTHER" id="PTHR43297:SF2">
    <property type="entry name" value="DIPEPTIDE TRANSPORT ATP-BINDING PROTEIN DPPD"/>
    <property type="match status" value="1"/>
</dbReference>
<dbReference type="Proteomes" id="UP001527202">
    <property type="component" value="Unassembled WGS sequence"/>
</dbReference>
<dbReference type="PROSITE" id="PS50893">
    <property type="entry name" value="ABC_TRANSPORTER_2"/>
    <property type="match status" value="1"/>
</dbReference>
<evidence type="ECO:0000256" key="2">
    <source>
        <dbReference type="ARBA" id="ARBA00005417"/>
    </source>
</evidence>
<keyword evidence="4" id="KW-1003">Cell membrane</keyword>
<keyword evidence="7" id="KW-0472">Membrane</keyword>
<feature type="region of interest" description="Disordered" evidence="8">
    <location>
        <begin position="266"/>
        <end position="285"/>
    </location>
</feature>
<evidence type="ECO:0000256" key="8">
    <source>
        <dbReference type="SAM" id="MobiDB-lite"/>
    </source>
</evidence>
<dbReference type="Gene3D" id="3.40.50.300">
    <property type="entry name" value="P-loop containing nucleotide triphosphate hydrolases"/>
    <property type="match status" value="1"/>
</dbReference>
<dbReference type="Pfam" id="PF00005">
    <property type="entry name" value="ABC_tran"/>
    <property type="match status" value="1"/>
</dbReference>
<dbReference type="CDD" id="cd03257">
    <property type="entry name" value="ABC_NikE_OppD_transporters"/>
    <property type="match status" value="1"/>
</dbReference>
<comment type="similarity">
    <text evidence="2">Belongs to the ABC transporter superfamily.</text>
</comment>
<evidence type="ECO:0000313" key="12">
    <source>
        <dbReference type="Proteomes" id="UP000288943"/>
    </source>
</evidence>
<dbReference type="InterPro" id="IPR050388">
    <property type="entry name" value="ABC_Ni/Peptide_Import"/>
</dbReference>
<keyword evidence="13" id="KW-1185">Reference proteome</keyword>
<evidence type="ECO:0000313" key="13">
    <source>
        <dbReference type="Proteomes" id="UP001527202"/>
    </source>
</evidence>
<keyword evidence="5" id="KW-0547">Nucleotide-binding</keyword>
<dbReference type="GO" id="GO:0005886">
    <property type="term" value="C:plasma membrane"/>
    <property type="evidence" value="ECO:0007669"/>
    <property type="project" value="UniProtKB-SubCell"/>
</dbReference>
<feature type="domain" description="ABC transporter" evidence="9">
    <location>
        <begin position="8"/>
        <end position="259"/>
    </location>
</feature>
<dbReference type="InterPro" id="IPR003439">
    <property type="entry name" value="ABC_transporter-like_ATP-bd"/>
</dbReference>
<keyword evidence="6 11" id="KW-0067">ATP-binding</keyword>
<dbReference type="SUPFAM" id="SSF52540">
    <property type="entry name" value="P-loop containing nucleoside triphosphate hydrolases"/>
    <property type="match status" value="1"/>
</dbReference>
<proteinExistence type="inferred from homology"/>
<evidence type="ECO:0000256" key="1">
    <source>
        <dbReference type="ARBA" id="ARBA00004202"/>
    </source>
</evidence>
<organism evidence="11 12">
    <name type="scientific">Paenibacillus chitinolyticus</name>
    <dbReference type="NCBI Taxonomy" id="79263"/>
    <lineage>
        <taxon>Bacteria</taxon>
        <taxon>Bacillati</taxon>
        <taxon>Bacillota</taxon>
        <taxon>Bacilli</taxon>
        <taxon>Bacillales</taxon>
        <taxon>Paenibacillaceae</taxon>
        <taxon>Paenibacillus</taxon>
    </lineage>
</organism>
<evidence type="ECO:0000256" key="4">
    <source>
        <dbReference type="ARBA" id="ARBA00022475"/>
    </source>
</evidence>
<evidence type="ECO:0000256" key="6">
    <source>
        <dbReference type="ARBA" id="ARBA00022840"/>
    </source>
</evidence>
<dbReference type="Proteomes" id="UP000288943">
    <property type="component" value="Chromosome"/>
</dbReference>
<evidence type="ECO:0000313" key="10">
    <source>
        <dbReference type="EMBL" id="MCY9596233.1"/>
    </source>
</evidence>
<protein>
    <submittedName>
        <fullName evidence="11">ABC transporter ATP-binding protein</fullName>
    </submittedName>
</protein>
<evidence type="ECO:0000256" key="5">
    <source>
        <dbReference type="ARBA" id="ARBA00022741"/>
    </source>
</evidence>
<dbReference type="InterPro" id="IPR027417">
    <property type="entry name" value="P-loop_NTPase"/>
</dbReference>
<dbReference type="InterPro" id="IPR003593">
    <property type="entry name" value="AAA+_ATPase"/>
</dbReference>
<dbReference type="AlphaFoldDB" id="A0A410WY70"/>
<name>A0A410WY70_9BACL</name>
<reference evidence="10 13" key="2">
    <citation type="submission" date="2022-05" db="EMBL/GenBank/DDBJ databases">
        <title>Genome Sequencing of Bee-Associated Microbes.</title>
        <authorList>
            <person name="Dunlap C."/>
        </authorList>
    </citation>
    <scope>NUCLEOTIDE SEQUENCE [LARGE SCALE GENOMIC DNA]</scope>
    <source>
        <strain evidence="10 13">NRRL B-23120</strain>
    </source>
</reference>
<dbReference type="SMART" id="SM00382">
    <property type="entry name" value="AAA"/>
    <property type="match status" value="1"/>
</dbReference>
<dbReference type="GO" id="GO:0016887">
    <property type="term" value="F:ATP hydrolysis activity"/>
    <property type="evidence" value="ECO:0007669"/>
    <property type="project" value="InterPro"/>
</dbReference>
<gene>
    <name evidence="10" type="ORF">M5X16_10650</name>
    <name evidence="11" type="ORF">PC41400_16930</name>
</gene>
<dbReference type="GeneID" id="95376489"/>
<dbReference type="RefSeq" id="WP_042226172.1">
    <property type="nucleotide sequence ID" value="NZ_CP026520.1"/>
</dbReference>
<evidence type="ECO:0000313" key="11">
    <source>
        <dbReference type="EMBL" id="QAV19267.1"/>
    </source>
</evidence>
<evidence type="ECO:0000256" key="7">
    <source>
        <dbReference type="ARBA" id="ARBA00023136"/>
    </source>
</evidence>
<dbReference type="OrthoDB" id="9802264at2"/>
<dbReference type="GO" id="GO:0005524">
    <property type="term" value="F:ATP binding"/>
    <property type="evidence" value="ECO:0007669"/>
    <property type="project" value="UniProtKB-KW"/>
</dbReference>
<evidence type="ECO:0000259" key="9">
    <source>
        <dbReference type="PROSITE" id="PS50893"/>
    </source>
</evidence>
<comment type="subcellular location">
    <subcellularLocation>
        <location evidence="1">Cell membrane</location>
        <topology evidence="1">Peripheral membrane protein</topology>
    </subcellularLocation>
</comment>
<dbReference type="EMBL" id="CP026520">
    <property type="protein sequence ID" value="QAV19267.1"/>
    <property type="molecule type" value="Genomic_DNA"/>
</dbReference>
<evidence type="ECO:0000256" key="3">
    <source>
        <dbReference type="ARBA" id="ARBA00022448"/>
    </source>
</evidence>
<dbReference type="PROSITE" id="PS00211">
    <property type="entry name" value="ABC_TRANSPORTER_1"/>
    <property type="match status" value="1"/>
</dbReference>
<dbReference type="KEGG" id="pchi:PC41400_16930"/>
<keyword evidence="3" id="KW-0813">Transport</keyword>
<dbReference type="EMBL" id="JAMDMJ010000013">
    <property type="protein sequence ID" value="MCY9596233.1"/>
    <property type="molecule type" value="Genomic_DNA"/>
</dbReference>
<reference evidence="11 12" key="1">
    <citation type="submission" date="2018-01" db="EMBL/GenBank/DDBJ databases">
        <title>The whole genome sequencing and assembly of Paenibacillus chitinolyticus KCCM 41400 strain.</title>
        <authorList>
            <person name="Kim J.-Y."/>
            <person name="Park M.-K."/>
            <person name="Lee Y.-J."/>
            <person name="Yi H."/>
            <person name="Bahn Y.-S."/>
            <person name="Kim J.F."/>
            <person name="Lee D.-W."/>
        </authorList>
    </citation>
    <scope>NUCLEOTIDE SEQUENCE [LARGE SCALE GENOMIC DNA]</scope>
    <source>
        <strain evidence="11 12">KCCM 41400</strain>
    </source>
</reference>
<dbReference type="PANTHER" id="PTHR43297">
    <property type="entry name" value="OLIGOPEPTIDE TRANSPORT ATP-BINDING PROTEIN APPD"/>
    <property type="match status" value="1"/>
</dbReference>
<dbReference type="InterPro" id="IPR017871">
    <property type="entry name" value="ABC_transporter-like_CS"/>
</dbReference>
<sequence length="285" mass="31450">MSSRSIVLEVNSLHVSMQTNRGLVHHAVQDSSFQIEAGKVLGIVGESGCGKSTTCMAILGLLPAPAQITNGSIKLRGKELVGLAQQQMRHLRGKELALILQNPMTAFNPTLTIGKQFTETLRAHQALSRTQAEQKAMDAIRQMGLNDAEKIINQYPFELSGGMLQRIMIALSISMKPSLLIADEPTTALDSVNRYMVMKTFQKIKEEGHTAILLVSHDLGFIRKLADEVIVMKEGRVVEMSDTEQILSSPQNEYTKMLLDARLTADSRIEQESKPSETGHQRKSV</sequence>